<comment type="caution">
    <text evidence="1">The sequence shown here is derived from an EMBL/GenBank/DDBJ whole genome shotgun (WGS) entry which is preliminary data.</text>
</comment>
<proteinExistence type="predicted"/>
<sequence>MEWVSFICETGPFHSGLAPHLRCTKSDYETGPFHSGLVHPTEVRTSISPSSAVELNTTSAIANYVTEAENLTRSRRYAVPCGMDSRGIHRQYNGSCEQAVILTVRAILSTIRSTLKVPV</sequence>
<accession>A0ABN7P1L0</accession>
<dbReference type="Proteomes" id="UP001153148">
    <property type="component" value="Unassembled WGS sequence"/>
</dbReference>
<evidence type="ECO:0000313" key="2">
    <source>
        <dbReference type="Proteomes" id="UP001153148"/>
    </source>
</evidence>
<dbReference type="EMBL" id="CAJPIN010009171">
    <property type="protein sequence ID" value="CAG2059306.1"/>
    <property type="molecule type" value="Genomic_DNA"/>
</dbReference>
<name>A0ABN7P1L0_TIMPD</name>
<keyword evidence="2" id="KW-1185">Reference proteome</keyword>
<gene>
    <name evidence="1" type="ORF">TPAB3V08_LOCUS6270</name>
</gene>
<protein>
    <submittedName>
        <fullName evidence="1">Uncharacterized protein</fullName>
    </submittedName>
</protein>
<reference evidence="1" key="1">
    <citation type="submission" date="2021-03" db="EMBL/GenBank/DDBJ databases">
        <authorList>
            <person name="Tran Van P."/>
        </authorList>
    </citation>
    <scope>NUCLEOTIDE SEQUENCE</scope>
</reference>
<organism evidence="1 2">
    <name type="scientific">Timema podura</name>
    <name type="common">Walking stick</name>
    <dbReference type="NCBI Taxonomy" id="61482"/>
    <lineage>
        <taxon>Eukaryota</taxon>
        <taxon>Metazoa</taxon>
        <taxon>Ecdysozoa</taxon>
        <taxon>Arthropoda</taxon>
        <taxon>Hexapoda</taxon>
        <taxon>Insecta</taxon>
        <taxon>Pterygota</taxon>
        <taxon>Neoptera</taxon>
        <taxon>Polyneoptera</taxon>
        <taxon>Phasmatodea</taxon>
        <taxon>Timematodea</taxon>
        <taxon>Timematoidea</taxon>
        <taxon>Timematidae</taxon>
        <taxon>Timema</taxon>
    </lineage>
</organism>
<evidence type="ECO:0000313" key="1">
    <source>
        <dbReference type="EMBL" id="CAG2059306.1"/>
    </source>
</evidence>